<accession>A0ABT2Y583</accession>
<dbReference type="EMBL" id="JAOVQM010000002">
    <property type="protein sequence ID" value="MCV2231891.1"/>
    <property type="molecule type" value="Genomic_DNA"/>
</dbReference>
<evidence type="ECO:0000313" key="4">
    <source>
        <dbReference type="Proteomes" id="UP001177160"/>
    </source>
</evidence>
<gene>
    <name evidence="3" type="ORF">N7548_03515</name>
</gene>
<reference evidence="3" key="1">
    <citation type="submission" date="2022-09" db="EMBL/GenBank/DDBJ databases">
        <title>Novel Mycoplasma species identified in domestic and wild animals.</title>
        <authorList>
            <person name="Volokhov D.V."/>
            <person name="Furtak V.A."/>
            <person name="Zagorodnyaya T.A."/>
        </authorList>
    </citation>
    <scope>NUCLEOTIDE SEQUENCE</scope>
    <source>
        <strain evidence="3">Oakley</strain>
    </source>
</reference>
<keyword evidence="4" id="KW-1185">Reference proteome</keyword>
<evidence type="ECO:0000256" key="1">
    <source>
        <dbReference type="ARBA" id="ARBA00004196"/>
    </source>
</evidence>
<name>A0ABT2Y583_9MOLU</name>
<protein>
    <submittedName>
        <fullName evidence="3">InlB B-repeat-containing protein</fullName>
    </submittedName>
</protein>
<feature type="signal peptide" evidence="2">
    <location>
        <begin position="1"/>
        <end position="20"/>
    </location>
</feature>
<dbReference type="Pfam" id="PF09479">
    <property type="entry name" value="Flg_new"/>
    <property type="match status" value="3"/>
</dbReference>
<dbReference type="RefSeq" id="WP_263608044.1">
    <property type="nucleotide sequence ID" value="NZ_JAOVQM010000002.1"/>
</dbReference>
<comment type="caution">
    <text evidence="3">The sequence shown here is derived from an EMBL/GenBank/DDBJ whole genome shotgun (WGS) entry which is preliminary data.</text>
</comment>
<dbReference type="InterPro" id="IPR042229">
    <property type="entry name" value="Listeria/Bacterioides_rpt_sf"/>
</dbReference>
<organism evidence="3 4">
    <name type="scientific">Paracholeplasma manati</name>
    <dbReference type="NCBI Taxonomy" id="591373"/>
    <lineage>
        <taxon>Bacteria</taxon>
        <taxon>Bacillati</taxon>
        <taxon>Mycoplasmatota</taxon>
        <taxon>Mollicutes</taxon>
        <taxon>Acholeplasmatales</taxon>
        <taxon>Acholeplasmataceae</taxon>
        <taxon>Paracholeplasma</taxon>
    </lineage>
</organism>
<sequence>MKKMTGVLWMLVGLFFVLTACDQVPEFNIDDVNIEAVNQINIPAGTYTLEYSIENWSELVKTHGAELAIEVRNKSNQVVTLTGNQITVEIGEVYTVNLTVTVEGETIQKTFTVTAVTPQQVEYSVTFDLQGGVGSFPEQSVIHGGIPNLPETEPTKDGYVFTGWFYDVALTQFCDFAEPIYEDIVLYAGFEVIENQITVTFVSNGANEDFPPLHLSIGSFLPSLVTPTKTGYRFEGWYIDPTFETPFLVEATNLYQDTTLYAKWFDTSLSTYKVTYDLNGALQTGEIFEMVVQHEKAQGFGMTPVRTGYRLEGYSLTADGAELYDFDTPVESDITLYAIWLYNYTEVEHPTYFTDISAIDHSRLDESFKVEQVMQVAANAAIYRFKQDHNVDEDATEYGVLYGESNVLTYQQRGLMKLSDTPFSGNVTFIDYLFDTNPLKENTTYYMRIYVKFEDTILYSDVQSFETIHVVEGGNAVGLNYVVSGGEYYHSDPQIQNVSVFFYEVLDGYEAKDNHHDYQSYNNITVQGTHRVIVTDLSTNEQYLHVYTLKFDKPFVSTTFYGFIDATPSNVKFEFRATLLHEDRYTYPISDAGFLYSRTTFALLKGVPGVHDVDADYESSTNLIKSTQGMDFNDHDMYYVRSYVVLSGQIHYSNYMYELTYDASELGYKITKTIYLETQTINMEYPYEYFVGTSNYTLHYYDGSVVNKSSYTGNGSFSAPGYYFSYVETTSMIRILNIVGEYPAVIGIENNGVYEDYVLIDFPMANAYIYMEYNGGEYVYLPHKVRLEQVGFYVVYYRSATGMKSISFEIK</sequence>
<dbReference type="PROSITE" id="PS51257">
    <property type="entry name" value="PROKAR_LIPOPROTEIN"/>
    <property type="match status" value="1"/>
</dbReference>
<comment type="subcellular location">
    <subcellularLocation>
        <location evidence="1">Cell envelope</location>
    </subcellularLocation>
</comment>
<proteinExistence type="predicted"/>
<dbReference type="InterPro" id="IPR013378">
    <property type="entry name" value="InlB-like_B-rpt"/>
</dbReference>
<evidence type="ECO:0000256" key="2">
    <source>
        <dbReference type="SAM" id="SignalP"/>
    </source>
</evidence>
<dbReference type="Gene3D" id="2.60.40.4270">
    <property type="entry name" value="Listeria-Bacteroides repeat domain"/>
    <property type="match status" value="3"/>
</dbReference>
<dbReference type="Proteomes" id="UP001177160">
    <property type="component" value="Unassembled WGS sequence"/>
</dbReference>
<evidence type="ECO:0000313" key="3">
    <source>
        <dbReference type="EMBL" id="MCV2231891.1"/>
    </source>
</evidence>
<feature type="chain" id="PRO_5046781670" evidence="2">
    <location>
        <begin position="21"/>
        <end position="811"/>
    </location>
</feature>
<dbReference type="NCBIfam" id="TIGR02543">
    <property type="entry name" value="List_Bact_rpt"/>
    <property type="match status" value="2"/>
</dbReference>
<keyword evidence="2" id="KW-0732">Signal</keyword>